<evidence type="ECO:0000313" key="3">
    <source>
        <dbReference type="EMBL" id="MBK9982138.1"/>
    </source>
</evidence>
<evidence type="ECO:0000259" key="2">
    <source>
        <dbReference type="Pfam" id="PF18962"/>
    </source>
</evidence>
<evidence type="ECO:0000313" key="4">
    <source>
        <dbReference type="Proteomes" id="UP000808337"/>
    </source>
</evidence>
<name>A0A9D7XS57_9BACT</name>
<organism evidence="3 4">
    <name type="scientific">Candidatus Opimibacter skivensis</name>
    <dbReference type="NCBI Taxonomy" id="2982028"/>
    <lineage>
        <taxon>Bacteria</taxon>
        <taxon>Pseudomonadati</taxon>
        <taxon>Bacteroidota</taxon>
        <taxon>Saprospiria</taxon>
        <taxon>Saprospirales</taxon>
        <taxon>Saprospiraceae</taxon>
        <taxon>Candidatus Opimibacter</taxon>
    </lineage>
</organism>
<dbReference type="AlphaFoldDB" id="A0A9D7XS57"/>
<evidence type="ECO:0000256" key="1">
    <source>
        <dbReference type="SAM" id="SignalP"/>
    </source>
</evidence>
<feature type="signal peptide" evidence="1">
    <location>
        <begin position="1"/>
        <end position="21"/>
    </location>
</feature>
<feature type="chain" id="PRO_5038737582" evidence="1">
    <location>
        <begin position="22"/>
        <end position="360"/>
    </location>
</feature>
<protein>
    <submittedName>
        <fullName evidence="3">T9SS type A sorting domain-containing protein</fullName>
    </submittedName>
</protein>
<gene>
    <name evidence="3" type="ORF">IPP15_06875</name>
</gene>
<reference evidence="3 4" key="1">
    <citation type="submission" date="2020-10" db="EMBL/GenBank/DDBJ databases">
        <title>Connecting structure to function with the recovery of over 1000 high-quality activated sludge metagenome-assembled genomes encoding full-length rRNA genes using long-read sequencing.</title>
        <authorList>
            <person name="Singleton C.M."/>
            <person name="Petriglieri F."/>
            <person name="Kristensen J.M."/>
            <person name="Kirkegaard R.H."/>
            <person name="Michaelsen T.Y."/>
            <person name="Andersen M.H."/>
            <person name="Karst S.M."/>
            <person name="Dueholm M.S."/>
            <person name="Nielsen P.H."/>
            <person name="Albertsen M."/>
        </authorList>
    </citation>
    <scope>NUCLEOTIDE SEQUENCE [LARGE SCALE GENOMIC DNA]</scope>
    <source>
        <strain evidence="3">Ribe_18-Q3-R11-54_MAXAC.273</strain>
    </source>
</reference>
<proteinExistence type="predicted"/>
<keyword evidence="1" id="KW-0732">Signal</keyword>
<sequence length="360" mass="40251">MNYIKIFLVTCLISTSFFNLSGQTTSTLSLVEASGGCGQMSDCSVNRICFDVMVTPDTTGTINSYNIWIQYPPGGTLFYASDNACRSNNGPDNNFDSQGYYRFSGVQGSGTVIENFPVKLHNICFTYITINAINNEVISIGGTVFGVLNSTMTYSLPILNEPNMPAYPFTLNAGSVSCILLPVTWLDFKVMKVNNTSELDWTTTDEFNNRGFEIQRSIDGKDFEKIGWVDAISLQTSVNAYQFIDLFTKKGTNYYRLKQMDWDGHFDFSPIRSVIINDSNFSVEVMPNPAKEYFNITIRTQESFSEISLIDLTGKVVLKEKVNSIDLTTHLPIDHLVQGAYTLVVVSGIERFTQRLVVVK</sequence>
<dbReference type="NCBIfam" id="TIGR04183">
    <property type="entry name" value="Por_Secre_tail"/>
    <property type="match status" value="1"/>
</dbReference>
<dbReference type="InterPro" id="IPR026444">
    <property type="entry name" value="Secre_tail"/>
</dbReference>
<dbReference type="Proteomes" id="UP000808337">
    <property type="component" value="Unassembled WGS sequence"/>
</dbReference>
<dbReference type="Pfam" id="PF18962">
    <property type="entry name" value="Por_Secre_tail"/>
    <property type="match status" value="1"/>
</dbReference>
<accession>A0A9D7XS57</accession>
<dbReference type="EMBL" id="JADKGY010000001">
    <property type="protein sequence ID" value="MBK9982138.1"/>
    <property type="molecule type" value="Genomic_DNA"/>
</dbReference>
<comment type="caution">
    <text evidence="3">The sequence shown here is derived from an EMBL/GenBank/DDBJ whole genome shotgun (WGS) entry which is preliminary data.</text>
</comment>
<feature type="domain" description="Secretion system C-terminal sorting" evidence="2">
    <location>
        <begin position="286"/>
        <end position="358"/>
    </location>
</feature>